<feature type="transmembrane region" description="Helical" evidence="12">
    <location>
        <begin position="328"/>
        <end position="350"/>
    </location>
</feature>
<dbReference type="PROSITE" id="PS00216">
    <property type="entry name" value="SUGAR_TRANSPORT_1"/>
    <property type="match status" value="1"/>
</dbReference>
<feature type="transmembrane region" description="Helical" evidence="12">
    <location>
        <begin position="199"/>
        <end position="217"/>
    </location>
</feature>
<keyword evidence="7 12" id="KW-0472">Membrane</keyword>
<dbReference type="Proteomes" id="UP000323386">
    <property type="component" value="Unassembled WGS sequence"/>
</dbReference>
<feature type="transmembrane region" description="Helical" evidence="12">
    <location>
        <begin position="162"/>
        <end position="179"/>
    </location>
</feature>
<evidence type="ECO:0000256" key="9">
    <source>
        <dbReference type="ARBA" id="ARBA00049119"/>
    </source>
</evidence>
<dbReference type="InterPro" id="IPR020846">
    <property type="entry name" value="MFS_dom"/>
</dbReference>
<dbReference type="EMBL" id="OOIP01000001">
    <property type="protein sequence ID" value="SPO35061.1"/>
    <property type="molecule type" value="Genomic_DNA"/>
</dbReference>
<name>A0A5C3EVE7_9BASI</name>
<feature type="transmembrane region" description="Helical" evidence="12">
    <location>
        <begin position="72"/>
        <end position="92"/>
    </location>
</feature>
<keyword evidence="5" id="KW-0672">Quinate metabolism</keyword>
<feature type="domain" description="Major facilitator superfamily (MFS) profile" evidence="13">
    <location>
        <begin position="31"/>
        <end position="484"/>
    </location>
</feature>
<dbReference type="FunFam" id="1.20.1250.20:FF:000026">
    <property type="entry name" value="MFS quinate transporter QutD"/>
    <property type="match status" value="1"/>
</dbReference>
<feature type="transmembrane region" description="Helical" evidence="12">
    <location>
        <begin position="357"/>
        <end position="379"/>
    </location>
</feature>
<dbReference type="OrthoDB" id="508119at2759"/>
<evidence type="ECO:0000256" key="12">
    <source>
        <dbReference type="SAM" id="Phobius"/>
    </source>
</evidence>
<dbReference type="GO" id="GO:0016020">
    <property type="term" value="C:membrane"/>
    <property type="evidence" value="ECO:0007669"/>
    <property type="project" value="UniProtKB-SubCell"/>
</dbReference>
<comment type="subcellular location">
    <subcellularLocation>
        <location evidence="1">Membrane</location>
        <topology evidence="1">Multi-pass membrane protein</topology>
    </subcellularLocation>
</comment>
<dbReference type="Pfam" id="PF00083">
    <property type="entry name" value="Sugar_tr"/>
    <property type="match status" value="1"/>
</dbReference>
<evidence type="ECO:0000256" key="7">
    <source>
        <dbReference type="ARBA" id="ARBA00023136"/>
    </source>
</evidence>
<evidence type="ECO:0000313" key="15">
    <source>
        <dbReference type="Proteomes" id="UP000323386"/>
    </source>
</evidence>
<feature type="region of interest" description="Disordered" evidence="11">
    <location>
        <begin position="522"/>
        <end position="552"/>
    </location>
</feature>
<dbReference type="PROSITE" id="PS00217">
    <property type="entry name" value="SUGAR_TRANSPORT_2"/>
    <property type="match status" value="1"/>
</dbReference>
<comment type="catalytic activity">
    <reaction evidence="9">
        <text>myo-inositol(out) + H(+)(out) = myo-inositol(in) + H(+)(in)</text>
        <dbReference type="Rhea" id="RHEA:60364"/>
        <dbReference type="ChEBI" id="CHEBI:15378"/>
        <dbReference type="ChEBI" id="CHEBI:17268"/>
    </reaction>
</comment>
<gene>
    <name evidence="14" type="ORF">PSFLO_00532</name>
</gene>
<evidence type="ECO:0000256" key="1">
    <source>
        <dbReference type="ARBA" id="ARBA00004141"/>
    </source>
</evidence>
<evidence type="ECO:0000256" key="3">
    <source>
        <dbReference type="ARBA" id="ARBA00022448"/>
    </source>
</evidence>
<dbReference type="PRINTS" id="PR00171">
    <property type="entry name" value="SUGRTRNSPORT"/>
</dbReference>
<protein>
    <recommendedName>
        <fullName evidence="8">Quinate transporter</fullName>
    </recommendedName>
</protein>
<evidence type="ECO:0000256" key="2">
    <source>
        <dbReference type="ARBA" id="ARBA00010992"/>
    </source>
</evidence>
<keyword evidence="3 10" id="KW-0813">Transport</keyword>
<sequence length="552" mass="60421">MGFFSTLVRPPHDTSAVPAPPETHNWRLYTMAFSASMASAMFGYDSAFIGGALTLPSFKRTFGVTAEHSTALSSHITSLFQAGCFFGAILVYPITEQFGRKPALLLAGIVFSIGAIIQTVSDGNLGMMYAGRVLTGLGVGSSSLITPAYISECSTPATRGRLVGIFECCLQAALVVGFWTNYGVAQNIPDDGSNKQWQVPFAVQLIPAGLLLIAMTFQSESPRWLIKKGKDDKAREVLARLRDLPASHAYLSYEIESVRDQIHAELGPAGQLSLWGKLKECVAPENRVRLGLGVALMWLQNLSGINALNYFSNTLIKSIGFTGTSVSLLATGIFGIVKMVVTIVFMFFFVDRVGRRVPLLVGSVGAAASMYYLGIYSTVTRSFQQPVPKDGAAYFALVCVYLFGASYAFSWNGIPWIFQSEVFPLAVRALSMVVTTANQWLSQFVIVYSAPYMIESMRGYTFIFFALWTTAAFGFVWLLVPETAGISLENMDVLFDGPTLARDKRRHYDQVMASQRAMQLENEAEALPRERRQQESAAPADVTMDKEAKSMA</sequence>
<dbReference type="Gene3D" id="1.20.1250.20">
    <property type="entry name" value="MFS general substrate transporter like domains"/>
    <property type="match status" value="2"/>
</dbReference>
<feature type="transmembrane region" description="Helical" evidence="12">
    <location>
        <begin position="422"/>
        <end position="441"/>
    </location>
</feature>
<keyword evidence="6 12" id="KW-1133">Transmembrane helix</keyword>
<organism evidence="14 15">
    <name type="scientific">Pseudozyma flocculosa</name>
    <dbReference type="NCBI Taxonomy" id="84751"/>
    <lineage>
        <taxon>Eukaryota</taxon>
        <taxon>Fungi</taxon>
        <taxon>Dikarya</taxon>
        <taxon>Basidiomycota</taxon>
        <taxon>Ustilaginomycotina</taxon>
        <taxon>Ustilaginomycetes</taxon>
        <taxon>Ustilaginales</taxon>
        <taxon>Ustilaginaceae</taxon>
        <taxon>Pseudozyma</taxon>
    </lineage>
</organism>
<accession>A0A5C3EVE7</accession>
<evidence type="ECO:0000256" key="11">
    <source>
        <dbReference type="SAM" id="MobiDB-lite"/>
    </source>
</evidence>
<feature type="transmembrane region" description="Helical" evidence="12">
    <location>
        <begin position="28"/>
        <end position="52"/>
    </location>
</feature>
<dbReference type="GO" id="GO:0005351">
    <property type="term" value="F:carbohydrate:proton symporter activity"/>
    <property type="evidence" value="ECO:0007669"/>
    <property type="project" value="TreeGrafter"/>
</dbReference>
<feature type="transmembrane region" description="Helical" evidence="12">
    <location>
        <begin position="461"/>
        <end position="480"/>
    </location>
</feature>
<feature type="transmembrane region" description="Helical" evidence="12">
    <location>
        <begin position="104"/>
        <end position="121"/>
    </location>
</feature>
<keyword evidence="4 12" id="KW-0812">Transmembrane</keyword>
<evidence type="ECO:0000259" key="13">
    <source>
        <dbReference type="PROSITE" id="PS50850"/>
    </source>
</evidence>
<evidence type="ECO:0000313" key="14">
    <source>
        <dbReference type="EMBL" id="SPO35061.1"/>
    </source>
</evidence>
<evidence type="ECO:0000256" key="6">
    <source>
        <dbReference type="ARBA" id="ARBA00022989"/>
    </source>
</evidence>
<feature type="compositionally biased region" description="Basic and acidic residues" evidence="11">
    <location>
        <begin position="543"/>
        <end position="552"/>
    </location>
</feature>
<proteinExistence type="inferred from homology"/>
<feature type="transmembrane region" description="Helical" evidence="12">
    <location>
        <begin position="391"/>
        <end position="410"/>
    </location>
</feature>
<dbReference type="AlphaFoldDB" id="A0A5C3EVE7"/>
<dbReference type="InterPro" id="IPR003663">
    <property type="entry name" value="Sugar/inositol_transpt"/>
</dbReference>
<dbReference type="SUPFAM" id="SSF103473">
    <property type="entry name" value="MFS general substrate transporter"/>
    <property type="match status" value="1"/>
</dbReference>
<dbReference type="InterPro" id="IPR005829">
    <property type="entry name" value="Sugar_transporter_CS"/>
</dbReference>
<comment type="similarity">
    <text evidence="2 10">Belongs to the major facilitator superfamily. Sugar transporter (TC 2.A.1.1) family.</text>
</comment>
<dbReference type="NCBIfam" id="TIGR00879">
    <property type="entry name" value="SP"/>
    <property type="match status" value="1"/>
</dbReference>
<dbReference type="InterPro" id="IPR050360">
    <property type="entry name" value="MFS_Sugar_Transporters"/>
</dbReference>
<dbReference type="InterPro" id="IPR036259">
    <property type="entry name" value="MFS_trans_sf"/>
</dbReference>
<evidence type="ECO:0000256" key="8">
    <source>
        <dbReference type="ARBA" id="ARBA00043213"/>
    </source>
</evidence>
<dbReference type="InterPro" id="IPR005828">
    <property type="entry name" value="MFS_sugar_transport-like"/>
</dbReference>
<evidence type="ECO:0000256" key="4">
    <source>
        <dbReference type="ARBA" id="ARBA00022692"/>
    </source>
</evidence>
<keyword evidence="15" id="KW-1185">Reference proteome</keyword>
<evidence type="ECO:0000256" key="5">
    <source>
        <dbReference type="ARBA" id="ARBA00022911"/>
    </source>
</evidence>
<dbReference type="PANTHER" id="PTHR48022:SF34">
    <property type="entry name" value="MAJOR FACILITATOR SUPERFAMILY (MFS) PROFILE DOMAIN-CONTAINING PROTEIN-RELATED"/>
    <property type="match status" value="1"/>
</dbReference>
<evidence type="ECO:0000256" key="10">
    <source>
        <dbReference type="RuleBase" id="RU003346"/>
    </source>
</evidence>
<dbReference type="PANTHER" id="PTHR48022">
    <property type="entry name" value="PLASTIDIC GLUCOSE TRANSPORTER 4"/>
    <property type="match status" value="1"/>
</dbReference>
<reference evidence="14 15" key="1">
    <citation type="submission" date="2018-03" db="EMBL/GenBank/DDBJ databases">
        <authorList>
            <person name="Guldener U."/>
        </authorList>
    </citation>
    <scope>NUCLEOTIDE SEQUENCE [LARGE SCALE GENOMIC DNA]</scope>
    <source>
        <strain evidence="14 15">DAOM196992</strain>
    </source>
</reference>
<dbReference type="PROSITE" id="PS50850">
    <property type="entry name" value="MFS"/>
    <property type="match status" value="1"/>
</dbReference>